<dbReference type="EMBL" id="RSCD01000017">
    <property type="protein sequence ID" value="RSH87292.1"/>
    <property type="molecule type" value="Genomic_DNA"/>
</dbReference>
<name>A0A427Y859_9TREE</name>
<protein>
    <submittedName>
        <fullName evidence="1">Uncharacterized protein</fullName>
    </submittedName>
</protein>
<dbReference type="AlphaFoldDB" id="A0A427Y859"/>
<comment type="caution">
    <text evidence="1">The sequence shown here is derived from an EMBL/GenBank/DDBJ whole genome shotgun (WGS) entry which is preliminary data.</text>
</comment>
<organism evidence="1 2">
    <name type="scientific">Saitozyma podzolica</name>
    <dbReference type="NCBI Taxonomy" id="1890683"/>
    <lineage>
        <taxon>Eukaryota</taxon>
        <taxon>Fungi</taxon>
        <taxon>Dikarya</taxon>
        <taxon>Basidiomycota</taxon>
        <taxon>Agaricomycotina</taxon>
        <taxon>Tremellomycetes</taxon>
        <taxon>Tremellales</taxon>
        <taxon>Trimorphomycetaceae</taxon>
        <taxon>Saitozyma</taxon>
    </lineage>
</organism>
<gene>
    <name evidence="1" type="ORF">EHS25_003201</name>
</gene>
<evidence type="ECO:0000313" key="2">
    <source>
        <dbReference type="Proteomes" id="UP000279259"/>
    </source>
</evidence>
<dbReference type="OrthoDB" id="10512573at2759"/>
<evidence type="ECO:0000313" key="1">
    <source>
        <dbReference type="EMBL" id="RSH87292.1"/>
    </source>
</evidence>
<accession>A0A427Y859</accession>
<keyword evidence="2" id="KW-1185">Reference proteome</keyword>
<dbReference type="Proteomes" id="UP000279259">
    <property type="component" value="Unassembled WGS sequence"/>
</dbReference>
<reference evidence="1 2" key="1">
    <citation type="submission" date="2018-11" db="EMBL/GenBank/DDBJ databases">
        <title>Genome sequence of Saitozyma podzolica DSM 27192.</title>
        <authorList>
            <person name="Aliyu H."/>
            <person name="Gorte O."/>
            <person name="Ochsenreither K."/>
        </authorList>
    </citation>
    <scope>NUCLEOTIDE SEQUENCE [LARGE SCALE GENOMIC DNA]</scope>
    <source>
        <strain evidence="1 2">DSM 27192</strain>
    </source>
</reference>
<proteinExistence type="predicted"/>
<sequence length="102" mass="11950">MSYARLMNQKVYVNCLTAADRLEEAWNTENTEDALPTQDWMEQAALQCVTEMLEHGDITHDKHIRSCILIRSWLSDIPLDDYYDWPFDISGYVLELDNDGMF</sequence>